<dbReference type="InterPro" id="IPR035919">
    <property type="entry name" value="EAL_sf"/>
</dbReference>
<dbReference type="PANTHER" id="PTHR44757:SF2">
    <property type="entry name" value="BIOFILM ARCHITECTURE MAINTENANCE PROTEIN MBAA"/>
    <property type="match status" value="1"/>
</dbReference>
<name>A0A4U8YHL5_9BACT</name>
<dbReference type="Gene3D" id="3.30.450.20">
    <property type="entry name" value="PAS domain"/>
    <property type="match status" value="2"/>
</dbReference>
<dbReference type="InterPro" id="IPR029787">
    <property type="entry name" value="Nucleotide_cyclase"/>
</dbReference>
<dbReference type="SMART" id="SM00052">
    <property type="entry name" value="EAL"/>
    <property type="match status" value="1"/>
</dbReference>
<dbReference type="InterPro" id="IPR000160">
    <property type="entry name" value="GGDEF_dom"/>
</dbReference>
<dbReference type="Pfam" id="PF13426">
    <property type="entry name" value="PAS_9"/>
    <property type="match status" value="1"/>
</dbReference>
<dbReference type="InterPro" id="IPR000014">
    <property type="entry name" value="PAS"/>
</dbReference>
<keyword evidence="1" id="KW-0812">Transmembrane</keyword>
<dbReference type="InterPro" id="IPR007892">
    <property type="entry name" value="CHASE4"/>
</dbReference>
<sequence>MGIRQKTILSILIAVVISIGLFYQLADRTITTRFSTLEEHRARSRLSFVFRLLDNSRDNLQMLTRDWGSWNDTYAFMDHQAPEFIESNLVAETFVDASLCYIGFFPLEGEPRWEGFYDHAAGTMAPLPPFLTRTTDTLLRELRDPKAASTLPPGFFVCENALHIMAATPILRSDETGPSRGWLIMVQKLSDTFFADLFPEPDTRITVVTRPASTASPTVRFAFTDNRSNYLCTGSLPGNPGRDTVTLTLTGSATIALAGRNLLSLTEGGILFTGLMLSLLTYLLIQRTLLKRLLFLRHQVAPVAAPRTPVANVQPYGNDELSALAMDINDVFKRIVEEENLNQNILTALNVGILMIDARSDTIHEANTCMQKMTGKKREELVGHRADGLFYLSDSGEHRPGAPHQDKGILRGESPRHVLRATTATSYHGTPIRIETFTDIQALESALEDAKRSESHYRTLFHNSATPSVLFSAKGHIAKLNREFLRYAGADSPQELQGRHWSEFLNTEDRARIEAYLLEKQEAGISFEDNVVITFHDLPGGTHTAKIHIMRLPGTREHIVSIFDITRQQKAEEMLRRQAFYDSLTGLANRRFFEETLTHALDVARRKQRPIALFLIDLDGFKSVNDTMGHPCGDMLLTLVAQRLVSTMRTSDTVARMGGDEFIILSEEIRGTQDILAILYRLEAAFGVPFTLGGTQLHVTLSIGVSRFPDDAENAETLIRNADLAMYRAKQQGDTYSFFTHRLDRDARQSFEMEQDLRTAVEKKEFSMYLQPRVDMVDHTLLGMEGLIRWCHPQKGICSPAEFIPCAERNGLIVTMDAWMMETGCTQVAIWNKERQALAGKPPLRLALNVSAWHFRDNRLPDRVMEILKKTGCEPGWLELEVTETAIMKNLSGAVAALDRLRAMGISIALDDFGTGYSSLNYLRNMPVDTLKIDRSFIAALGPEDDKSRFLLATIVEIGTRFDIHVVAEGVEEEWQRAYLESIGCPSAQGYLWSPPVPVPEFPHLKDTLPPPDGG</sequence>
<proteinExistence type="predicted"/>
<feature type="domain" description="GGDEF" evidence="4">
    <location>
        <begin position="609"/>
        <end position="742"/>
    </location>
</feature>
<dbReference type="Gene3D" id="3.30.70.270">
    <property type="match status" value="1"/>
</dbReference>
<dbReference type="AlphaFoldDB" id="A0A4U8YHL5"/>
<feature type="transmembrane region" description="Helical" evidence="1">
    <location>
        <begin position="7"/>
        <end position="26"/>
    </location>
</feature>
<dbReference type="SMART" id="SM00267">
    <property type="entry name" value="GGDEF"/>
    <property type="match status" value="1"/>
</dbReference>
<dbReference type="PANTHER" id="PTHR44757">
    <property type="entry name" value="DIGUANYLATE CYCLASE DGCP"/>
    <property type="match status" value="1"/>
</dbReference>
<dbReference type="Pfam" id="PF05228">
    <property type="entry name" value="CHASE4"/>
    <property type="match status" value="1"/>
</dbReference>
<dbReference type="Pfam" id="PF13188">
    <property type="entry name" value="PAS_8"/>
    <property type="match status" value="1"/>
</dbReference>
<evidence type="ECO:0000313" key="5">
    <source>
        <dbReference type="EMBL" id="VFQ42717.1"/>
    </source>
</evidence>
<dbReference type="CDD" id="cd01949">
    <property type="entry name" value="GGDEF"/>
    <property type="match status" value="1"/>
</dbReference>
<dbReference type="PROSITE" id="PS50883">
    <property type="entry name" value="EAL"/>
    <property type="match status" value="1"/>
</dbReference>
<protein>
    <submittedName>
        <fullName evidence="5">Nucleotide cyclase</fullName>
    </submittedName>
</protein>
<dbReference type="Gene3D" id="3.20.20.450">
    <property type="entry name" value="EAL domain"/>
    <property type="match status" value="1"/>
</dbReference>
<dbReference type="RefSeq" id="WP_180136940.1">
    <property type="nucleotide sequence ID" value="NZ_CAADHO010000001.1"/>
</dbReference>
<keyword evidence="6" id="KW-1185">Reference proteome</keyword>
<dbReference type="FunFam" id="3.30.70.270:FF:000001">
    <property type="entry name" value="Diguanylate cyclase domain protein"/>
    <property type="match status" value="1"/>
</dbReference>
<keyword evidence="1" id="KW-0472">Membrane</keyword>
<dbReference type="Proteomes" id="UP000507962">
    <property type="component" value="Unassembled WGS sequence"/>
</dbReference>
<dbReference type="InterPro" id="IPR052155">
    <property type="entry name" value="Biofilm_reg_signaling"/>
</dbReference>
<dbReference type="NCBIfam" id="TIGR00254">
    <property type="entry name" value="GGDEF"/>
    <property type="match status" value="1"/>
</dbReference>
<feature type="domain" description="EAL" evidence="3">
    <location>
        <begin position="750"/>
        <end position="1010"/>
    </location>
</feature>
<dbReference type="Pfam" id="PF00990">
    <property type="entry name" value="GGDEF"/>
    <property type="match status" value="1"/>
</dbReference>
<dbReference type="InterPro" id="IPR001633">
    <property type="entry name" value="EAL_dom"/>
</dbReference>
<dbReference type="InterPro" id="IPR043128">
    <property type="entry name" value="Rev_trsase/Diguanyl_cyclase"/>
</dbReference>
<dbReference type="CDD" id="cd01948">
    <property type="entry name" value="EAL"/>
    <property type="match status" value="1"/>
</dbReference>
<dbReference type="CDD" id="cd00130">
    <property type="entry name" value="PAS"/>
    <property type="match status" value="1"/>
</dbReference>
<dbReference type="SUPFAM" id="SSF141868">
    <property type="entry name" value="EAL domain-like"/>
    <property type="match status" value="1"/>
</dbReference>
<evidence type="ECO:0000259" key="4">
    <source>
        <dbReference type="PROSITE" id="PS50887"/>
    </source>
</evidence>
<dbReference type="InterPro" id="IPR035965">
    <property type="entry name" value="PAS-like_dom_sf"/>
</dbReference>
<evidence type="ECO:0000256" key="1">
    <source>
        <dbReference type="SAM" id="Phobius"/>
    </source>
</evidence>
<accession>A0A4U8YHL5</accession>
<dbReference type="PROSITE" id="PS50887">
    <property type="entry name" value="GGDEF"/>
    <property type="match status" value="1"/>
</dbReference>
<dbReference type="PROSITE" id="PS50112">
    <property type="entry name" value="PAS"/>
    <property type="match status" value="1"/>
</dbReference>
<evidence type="ECO:0000259" key="2">
    <source>
        <dbReference type="PROSITE" id="PS50112"/>
    </source>
</evidence>
<evidence type="ECO:0000259" key="3">
    <source>
        <dbReference type="PROSITE" id="PS50883"/>
    </source>
</evidence>
<gene>
    <name evidence="5" type="ORF">MSL71_3380</name>
</gene>
<evidence type="ECO:0000313" key="6">
    <source>
        <dbReference type="Proteomes" id="UP000507962"/>
    </source>
</evidence>
<dbReference type="Pfam" id="PF00563">
    <property type="entry name" value="EAL"/>
    <property type="match status" value="1"/>
</dbReference>
<dbReference type="SUPFAM" id="SSF55785">
    <property type="entry name" value="PYP-like sensor domain (PAS domain)"/>
    <property type="match status" value="2"/>
</dbReference>
<organism evidence="5 6">
    <name type="scientific">Desulfoluna butyratoxydans</name>
    <dbReference type="NCBI Taxonomy" id="231438"/>
    <lineage>
        <taxon>Bacteria</taxon>
        <taxon>Pseudomonadati</taxon>
        <taxon>Thermodesulfobacteriota</taxon>
        <taxon>Desulfobacteria</taxon>
        <taxon>Desulfobacterales</taxon>
        <taxon>Desulfolunaceae</taxon>
        <taxon>Desulfoluna</taxon>
    </lineage>
</organism>
<dbReference type="EMBL" id="CAADHO010000001">
    <property type="protein sequence ID" value="VFQ42717.1"/>
    <property type="molecule type" value="Genomic_DNA"/>
</dbReference>
<keyword evidence="1" id="KW-1133">Transmembrane helix</keyword>
<feature type="domain" description="PAS" evidence="2">
    <location>
        <begin position="338"/>
        <end position="383"/>
    </location>
</feature>
<dbReference type="GO" id="GO:0003824">
    <property type="term" value="F:catalytic activity"/>
    <property type="evidence" value="ECO:0007669"/>
    <property type="project" value="UniProtKB-ARBA"/>
</dbReference>
<dbReference type="NCBIfam" id="TIGR00229">
    <property type="entry name" value="sensory_box"/>
    <property type="match status" value="1"/>
</dbReference>
<dbReference type="SMART" id="SM00091">
    <property type="entry name" value="PAS"/>
    <property type="match status" value="2"/>
</dbReference>
<reference evidence="5 6" key="1">
    <citation type="submission" date="2019-03" db="EMBL/GenBank/DDBJ databases">
        <authorList>
            <person name="Nijsse B."/>
        </authorList>
    </citation>
    <scope>NUCLEOTIDE SEQUENCE [LARGE SCALE GENOMIC DNA]</scope>
    <source>
        <strain evidence="5">Desulfoluna butyratoxydans MSL71</strain>
    </source>
</reference>
<dbReference type="SUPFAM" id="SSF55073">
    <property type="entry name" value="Nucleotide cyclase"/>
    <property type="match status" value="1"/>
</dbReference>